<sequence length="351" mass="39024">MTMILFGLASSSAFAQPDNLSAALTDIAAAKICERLQDRFRGLRGQKVNGESHYTGTLWIHSCKVREHQKQHNVSTMHLGVKGWRWIDREKHKLGAGFNVHDYARFAVDVELTGALSAAYTPAEKKLAIWFQPDGKPKVNFNNIDNIEVEKEGPWASILSGAGALIGNDAEALASEKIASVGEERFTQTLSEGFSASVDFCTGRVHSELGQIEKTTLFSKLEQKQKNEFKSVKLEPLSFLLFGPYGERSSMLDLQIEMKNPATFSHKLICMDDAIKLADAYMKGDGSFPAVNDQQLALKKGEQQDSLRNANQTCPVVAMFATDESVEQSKYFKFRVRDYNDASPLIQCKTN</sequence>
<dbReference type="EMBL" id="JAATNW010000005">
    <property type="protein sequence ID" value="NMH60283.1"/>
    <property type="molecule type" value="Genomic_DNA"/>
</dbReference>
<feature type="chain" id="PRO_5045657609" evidence="1">
    <location>
        <begin position="16"/>
        <end position="351"/>
    </location>
</feature>
<evidence type="ECO:0000313" key="2">
    <source>
        <dbReference type="EMBL" id="NMH60283.1"/>
    </source>
</evidence>
<protein>
    <submittedName>
        <fullName evidence="2">Uncharacterized protein</fullName>
    </submittedName>
</protein>
<dbReference type="Proteomes" id="UP000709336">
    <property type="component" value="Unassembled WGS sequence"/>
</dbReference>
<comment type="caution">
    <text evidence="2">The sequence shown here is derived from an EMBL/GenBank/DDBJ whole genome shotgun (WGS) entry which is preliminary data.</text>
</comment>
<keyword evidence="1" id="KW-0732">Signal</keyword>
<dbReference type="RefSeq" id="WP_169210850.1">
    <property type="nucleotide sequence ID" value="NZ_JAATNW010000005.1"/>
</dbReference>
<gene>
    <name evidence="2" type="ORF">HCJ96_09660</name>
</gene>
<organism evidence="2 3">
    <name type="scientific">Alteromonas ponticola</name>
    <dbReference type="NCBI Taxonomy" id="2720613"/>
    <lineage>
        <taxon>Bacteria</taxon>
        <taxon>Pseudomonadati</taxon>
        <taxon>Pseudomonadota</taxon>
        <taxon>Gammaproteobacteria</taxon>
        <taxon>Alteromonadales</taxon>
        <taxon>Alteromonadaceae</taxon>
        <taxon>Alteromonas/Salinimonas group</taxon>
        <taxon>Alteromonas</taxon>
    </lineage>
</organism>
<name>A0ABX1R4U8_9ALTE</name>
<accession>A0ABX1R4U8</accession>
<feature type="signal peptide" evidence="1">
    <location>
        <begin position="1"/>
        <end position="15"/>
    </location>
</feature>
<proteinExistence type="predicted"/>
<reference evidence="2 3" key="1">
    <citation type="submission" date="2020-03" db="EMBL/GenBank/DDBJ databases">
        <title>Alteromonas ponticola sp. nov., isolated from seawater.</title>
        <authorList>
            <person name="Yoon J.-H."/>
            <person name="Kim Y.-O."/>
        </authorList>
    </citation>
    <scope>NUCLEOTIDE SEQUENCE [LARGE SCALE GENOMIC DNA]</scope>
    <source>
        <strain evidence="2 3">MYP5</strain>
    </source>
</reference>
<evidence type="ECO:0000256" key="1">
    <source>
        <dbReference type="SAM" id="SignalP"/>
    </source>
</evidence>
<keyword evidence="3" id="KW-1185">Reference proteome</keyword>
<evidence type="ECO:0000313" key="3">
    <source>
        <dbReference type="Proteomes" id="UP000709336"/>
    </source>
</evidence>